<dbReference type="PANTHER" id="PTHR44688">
    <property type="entry name" value="DNA-BINDING TRANSCRIPTIONAL ACTIVATOR DEVR_DOSR"/>
    <property type="match status" value="1"/>
</dbReference>
<dbReference type="SMART" id="SM00421">
    <property type="entry name" value="HTH_LUXR"/>
    <property type="match status" value="1"/>
</dbReference>
<keyword evidence="3" id="KW-0804">Transcription</keyword>
<name>A0ABX5KWI7_9BURK</name>
<dbReference type="GO" id="GO:0003677">
    <property type="term" value="F:DNA binding"/>
    <property type="evidence" value="ECO:0007669"/>
    <property type="project" value="UniProtKB-KW"/>
</dbReference>
<dbReference type="RefSeq" id="WP_116610569.1">
    <property type="nucleotide sequence ID" value="NZ_QEOB01000004.1"/>
</dbReference>
<sequence>MRSYPLQAVQSAPQIAAADAAALIDHLGEARFAHTVLGIIGAHLAASHCSILLRSPAGDTCALEAASLEGDGARLAGDAYVSAGFYAHDRAFADPSLSVSGGVLTLQTRDEVSSSDHRKLCYDRLGIAQRVSFAARLDDGAIVATNFYRCATSGALDERALEAAQALAQPLLAAVRKHSRLRAPRAEARGAMCTTAPTDWARLSERERDVAQLCVRGFSAKEIARALDIAVTTVNTLKQRAYQKLGIRRQSELVALLSGTRVAPLDA</sequence>
<dbReference type="Gene3D" id="1.10.10.10">
    <property type="entry name" value="Winged helix-like DNA-binding domain superfamily/Winged helix DNA-binding domain"/>
    <property type="match status" value="1"/>
</dbReference>
<dbReference type="InterPro" id="IPR016032">
    <property type="entry name" value="Sig_transdc_resp-reg_C-effctor"/>
</dbReference>
<dbReference type="SUPFAM" id="SSF46894">
    <property type="entry name" value="C-terminal effector domain of the bipartite response regulators"/>
    <property type="match status" value="1"/>
</dbReference>
<evidence type="ECO:0000256" key="3">
    <source>
        <dbReference type="ARBA" id="ARBA00023163"/>
    </source>
</evidence>
<dbReference type="PANTHER" id="PTHR44688:SF16">
    <property type="entry name" value="DNA-BINDING TRANSCRIPTIONAL ACTIVATOR DEVR_DOSR"/>
    <property type="match status" value="1"/>
</dbReference>
<dbReference type="PROSITE" id="PS50043">
    <property type="entry name" value="HTH_LUXR_2"/>
    <property type="match status" value="1"/>
</dbReference>
<evidence type="ECO:0000256" key="2">
    <source>
        <dbReference type="ARBA" id="ARBA00023125"/>
    </source>
</evidence>
<evidence type="ECO:0000313" key="5">
    <source>
        <dbReference type="EMBL" id="PVX84925.1"/>
    </source>
</evidence>
<dbReference type="CDD" id="cd06170">
    <property type="entry name" value="LuxR_C_like"/>
    <property type="match status" value="1"/>
</dbReference>
<reference evidence="5 6" key="1">
    <citation type="submission" date="2018-05" db="EMBL/GenBank/DDBJ databases">
        <title>Genomic Encyclopedia of Type Strains, Phase IV (KMG-V): Genome sequencing to study the core and pangenomes of soil and plant-associated prokaryotes.</title>
        <authorList>
            <person name="Whitman W."/>
        </authorList>
    </citation>
    <scope>NUCLEOTIDE SEQUENCE [LARGE SCALE GENOMIC DNA]</scope>
    <source>
        <strain evidence="5 6">SCZa-39</strain>
    </source>
</reference>
<evidence type="ECO:0000256" key="1">
    <source>
        <dbReference type="ARBA" id="ARBA00023015"/>
    </source>
</evidence>
<gene>
    <name evidence="5" type="ORF">C7402_104168</name>
</gene>
<proteinExistence type="predicted"/>
<dbReference type="InterPro" id="IPR036388">
    <property type="entry name" value="WH-like_DNA-bd_sf"/>
</dbReference>
<dbReference type="Proteomes" id="UP000245712">
    <property type="component" value="Unassembled WGS sequence"/>
</dbReference>
<organism evidence="5 6">
    <name type="scientific">Paraburkholderia unamae</name>
    <dbReference type="NCBI Taxonomy" id="219649"/>
    <lineage>
        <taxon>Bacteria</taxon>
        <taxon>Pseudomonadati</taxon>
        <taxon>Pseudomonadota</taxon>
        <taxon>Betaproteobacteria</taxon>
        <taxon>Burkholderiales</taxon>
        <taxon>Burkholderiaceae</taxon>
        <taxon>Paraburkholderia</taxon>
    </lineage>
</organism>
<evidence type="ECO:0000259" key="4">
    <source>
        <dbReference type="PROSITE" id="PS50043"/>
    </source>
</evidence>
<accession>A0ABX5KWI7</accession>
<protein>
    <submittedName>
        <fullName evidence="5">DNA-binding CsgD family transcriptional regulator</fullName>
    </submittedName>
</protein>
<keyword evidence="6" id="KW-1185">Reference proteome</keyword>
<evidence type="ECO:0000313" key="6">
    <source>
        <dbReference type="Proteomes" id="UP000245712"/>
    </source>
</evidence>
<keyword evidence="1" id="KW-0805">Transcription regulation</keyword>
<dbReference type="PROSITE" id="PS00622">
    <property type="entry name" value="HTH_LUXR_1"/>
    <property type="match status" value="1"/>
</dbReference>
<dbReference type="PRINTS" id="PR00038">
    <property type="entry name" value="HTHLUXR"/>
</dbReference>
<dbReference type="Pfam" id="PF00196">
    <property type="entry name" value="GerE"/>
    <property type="match status" value="1"/>
</dbReference>
<comment type="caution">
    <text evidence="5">The sequence shown here is derived from an EMBL/GenBank/DDBJ whole genome shotgun (WGS) entry which is preliminary data.</text>
</comment>
<dbReference type="InterPro" id="IPR000792">
    <property type="entry name" value="Tscrpt_reg_LuxR_C"/>
</dbReference>
<feature type="domain" description="HTH luxR-type" evidence="4">
    <location>
        <begin position="196"/>
        <end position="261"/>
    </location>
</feature>
<keyword evidence="2 5" id="KW-0238">DNA-binding</keyword>
<dbReference type="EMBL" id="QEOB01000004">
    <property type="protein sequence ID" value="PVX84925.1"/>
    <property type="molecule type" value="Genomic_DNA"/>
</dbReference>